<sequence length="168" mass="19553">MVSFATAQSKHVERFRKDHKPTTSLFFYKSTLKMYARMQQSLQGQFDAEEFSEMPQLAEMIDGIEKIKFFLYEDWTSQQDRQLFEKLTEDVRSEGYEELMSGRVEGNQMSVFMKEGRSRPQGFVVIVRMETGYSIIDIEGYPNVNKIMKLSNLINNSSNSLNLSEAIK</sequence>
<reference evidence="2" key="1">
    <citation type="journal article" date="2019" name="Int. J. Syst. Evol. Microbiol.">
        <title>The Global Catalogue of Microorganisms (GCM) 10K type strain sequencing project: providing services to taxonomists for standard genome sequencing and annotation.</title>
        <authorList>
            <consortium name="The Broad Institute Genomics Platform"/>
            <consortium name="The Broad Institute Genome Sequencing Center for Infectious Disease"/>
            <person name="Wu L."/>
            <person name="Ma J."/>
        </authorList>
    </citation>
    <scope>NUCLEOTIDE SEQUENCE [LARGE SCALE GENOMIC DNA]</scope>
    <source>
        <strain evidence="2">CGMCC 1.15111</strain>
    </source>
</reference>
<accession>A0ABQ3I3Z8</accession>
<proteinExistence type="predicted"/>
<dbReference type="EMBL" id="BNAG01000002">
    <property type="protein sequence ID" value="GHE61971.1"/>
    <property type="molecule type" value="Genomic_DNA"/>
</dbReference>
<organism evidence="1 2">
    <name type="scientific">Roseivirga thermotolerans</name>
    <dbReference type="NCBI Taxonomy" id="1758176"/>
    <lineage>
        <taxon>Bacteria</taxon>
        <taxon>Pseudomonadati</taxon>
        <taxon>Bacteroidota</taxon>
        <taxon>Cytophagia</taxon>
        <taxon>Cytophagales</taxon>
        <taxon>Roseivirgaceae</taxon>
        <taxon>Roseivirga</taxon>
    </lineage>
</organism>
<comment type="caution">
    <text evidence="1">The sequence shown here is derived from an EMBL/GenBank/DDBJ whole genome shotgun (WGS) entry which is preliminary data.</text>
</comment>
<dbReference type="InterPro" id="IPR025348">
    <property type="entry name" value="DUF4252"/>
</dbReference>
<name>A0ABQ3I3Z8_9BACT</name>
<evidence type="ECO:0000313" key="1">
    <source>
        <dbReference type="EMBL" id="GHE61971.1"/>
    </source>
</evidence>
<evidence type="ECO:0000313" key="2">
    <source>
        <dbReference type="Proteomes" id="UP000658258"/>
    </source>
</evidence>
<dbReference type="Proteomes" id="UP000658258">
    <property type="component" value="Unassembled WGS sequence"/>
</dbReference>
<evidence type="ECO:0008006" key="3">
    <source>
        <dbReference type="Google" id="ProtNLM"/>
    </source>
</evidence>
<keyword evidence="2" id="KW-1185">Reference proteome</keyword>
<dbReference type="Pfam" id="PF14060">
    <property type="entry name" value="DUF4252"/>
    <property type="match status" value="1"/>
</dbReference>
<gene>
    <name evidence="1" type="ORF">GCM10011340_16380</name>
</gene>
<protein>
    <recommendedName>
        <fullName evidence="3">DUF4252 domain-containing protein</fullName>
    </recommendedName>
</protein>